<sequence>MDIEDLEPRNKKPKPRDLDSLGIDQLEEYLAELQAEAARVQAKIDSKKSYLSGADSFFKS</sequence>
<accession>A0A967F001</accession>
<name>A0A967F001_9PROT</name>
<keyword evidence="3" id="KW-1185">Reference proteome</keyword>
<dbReference type="EMBL" id="JAAQPH010000014">
    <property type="protein sequence ID" value="NIA70552.1"/>
    <property type="molecule type" value="Genomic_DNA"/>
</dbReference>
<gene>
    <name evidence="2" type="ORF">HBA54_18305</name>
</gene>
<reference evidence="2" key="1">
    <citation type="submission" date="2020-03" db="EMBL/GenBank/DDBJ databases">
        <title>Genome of Pelagibius litoralis DSM 21314T.</title>
        <authorList>
            <person name="Wang G."/>
        </authorList>
    </citation>
    <scope>NUCLEOTIDE SEQUENCE</scope>
    <source>
        <strain evidence="2">DSM 21314</strain>
    </source>
</reference>
<protein>
    <submittedName>
        <fullName evidence="2">DUF1192 domain-containing protein</fullName>
    </submittedName>
</protein>
<dbReference type="Proteomes" id="UP000761264">
    <property type="component" value="Unassembled WGS sequence"/>
</dbReference>
<dbReference type="Pfam" id="PF06698">
    <property type="entry name" value="DUF1192"/>
    <property type="match status" value="1"/>
</dbReference>
<organism evidence="2 3">
    <name type="scientific">Pelagibius litoralis</name>
    <dbReference type="NCBI Taxonomy" id="374515"/>
    <lineage>
        <taxon>Bacteria</taxon>
        <taxon>Pseudomonadati</taxon>
        <taxon>Pseudomonadota</taxon>
        <taxon>Alphaproteobacteria</taxon>
        <taxon>Rhodospirillales</taxon>
        <taxon>Rhodovibrionaceae</taxon>
        <taxon>Pelagibius</taxon>
    </lineage>
</organism>
<feature type="coiled-coil region" evidence="1">
    <location>
        <begin position="23"/>
        <end position="50"/>
    </location>
</feature>
<dbReference type="AlphaFoldDB" id="A0A967F001"/>
<comment type="caution">
    <text evidence="2">The sequence shown here is derived from an EMBL/GenBank/DDBJ whole genome shotgun (WGS) entry which is preliminary data.</text>
</comment>
<keyword evidence="1" id="KW-0175">Coiled coil</keyword>
<evidence type="ECO:0000256" key="1">
    <source>
        <dbReference type="SAM" id="Coils"/>
    </source>
</evidence>
<dbReference type="InterPro" id="IPR009579">
    <property type="entry name" value="DUF1192"/>
</dbReference>
<evidence type="ECO:0000313" key="3">
    <source>
        <dbReference type="Proteomes" id="UP000761264"/>
    </source>
</evidence>
<evidence type="ECO:0000313" key="2">
    <source>
        <dbReference type="EMBL" id="NIA70552.1"/>
    </source>
</evidence>
<proteinExistence type="predicted"/>
<dbReference type="RefSeq" id="WP_167227265.1">
    <property type="nucleotide sequence ID" value="NZ_JAAQPH010000014.1"/>
</dbReference>